<feature type="transmembrane region" description="Helical" evidence="1">
    <location>
        <begin position="23"/>
        <end position="43"/>
    </location>
</feature>
<dbReference type="PROSITE" id="PS51201">
    <property type="entry name" value="RCK_N"/>
    <property type="match status" value="1"/>
</dbReference>
<dbReference type="Proteomes" id="UP000321805">
    <property type="component" value="Chromosome"/>
</dbReference>
<dbReference type="OrthoDB" id="9781411at2"/>
<dbReference type="Pfam" id="PF02080">
    <property type="entry name" value="TrkA_C"/>
    <property type="match status" value="1"/>
</dbReference>
<dbReference type="Gene3D" id="3.40.50.720">
    <property type="entry name" value="NAD(P)-binding Rossmann-like Domain"/>
    <property type="match status" value="1"/>
</dbReference>
<keyword evidence="5" id="KW-1185">Reference proteome</keyword>
<gene>
    <name evidence="4" type="ORF">FSW04_10105</name>
</gene>
<protein>
    <recommendedName>
        <fullName evidence="6">Potassium channel protein</fullName>
    </recommendedName>
</protein>
<dbReference type="GO" id="GO:0008324">
    <property type="term" value="F:monoatomic cation transmembrane transporter activity"/>
    <property type="evidence" value="ECO:0007669"/>
    <property type="project" value="InterPro"/>
</dbReference>
<sequence>MPEPLADIRTPADRELTSFLRRLAALGVAIAGLVVAGAVALSLTEGVDLWTGFLHALDIVATTGAYPVPADVGVEIVRVLLTVLGVGTLFYGLVSVTEFLVAGHVAELLAARRMQRMIDGTSDHFIICGYGRVGRQVARDLRGAGARYVVIDGDPANREFATGVGVRFIEAQPSDDLALRQAGIERARAVIACVDSDAENVFIALTARELNPDIAIVARASQEDSERKLMRAGATRVISPYKASGAEMARLALHPQVSGIVDVDAEYRMEEIEVIDGCAGAGQRIGDIRGGAYIVGLRRAGGGFAPQPPSETVLQPGDVIMAMGTPRTMDRLETLFAPTHAGAPR</sequence>
<organism evidence="4 5">
    <name type="scientific">Baekduia soli</name>
    <dbReference type="NCBI Taxonomy" id="496014"/>
    <lineage>
        <taxon>Bacteria</taxon>
        <taxon>Bacillati</taxon>
        <taxon>Actinomycetota</taxon>
        <taxon>Thermoleophilia</taxon>
        <taxon>Solirubrobacterales</taxon>
        <taxon>Baekduiaceae</taxon>
        <taxon>Baekduia</taxon>
    </lineage>
</organism>
<dbReference type="Pfam" id="PF02254">
    <property type="entry name" value="TrkA_N"/>
    <property type="match status" value="1"/>
</dbReference>
<dbReference type="GO" id="GO:0006813">
    <property type="term" value="P:potassium ion transport"/>
    <property type="evidence" value="ECO:0007669"/>
    <property type="project" value="InterPro"/>
</dbReference>
<dbReference type="InterPro" id="IPR050721">
    <property type="entry name" value="Trk_Ktr_HKT_K-transport"/>
</dbReference>
<reference evidence="4 5" key="1">
    <citation type="journal article" date="2018" name="J. Microbiol.">
        <title>Baekduia soli gen. nov., sp. nov., a novel bacterium isolated from the soil of Baekdu Mountain and proposal of a novel family name, Baekduiaceae fam. nov.</title>
        <authorList>
            <person name="An D.S."/>
            <person name="Siddiqi M.Z."/>
            <person name="Kim K.H."/>
            <person name="Yu H.S."/>
            <person name="Im W.T."/>
        </authorList>
    </citation>
    <scope>NUCLEOTIDE SEQUENCE [LARGE SCALE GENOMIC DNA]</scope>
    <source>
        <strain evidence="4 5">BR7-21</strain>
    </source>
</reference>
<accession>A0A5B8U469</accession>
<evidence type="ECO:0000259" key="3">
    <source>
        <dbReference type="PROSITE" id="PS51202"/>
    </source>
</evidence>
<dbReference type="InterPro" id="IPR036291">
    <property type="entry name" value="NAD(P)-bd_dom_sf"/>
</dbReference>
<dbReference type="InterPro" id="IPR006037">
    <property type="entry name" value="RCK_C"/>
</dbReference>
<dbReference type="InterPro" id="IPR036721">
    <property type="entry name" value="RCK_C_sf"/>
</dbReference>
<dbReference type="RefSeq" id="WP_146918847.1">
    <property type="nucleotide sequence ID" value="NZ_CP042430.1"/>
</dbReference>
<dbReference type="AlphaFoldDB" id="A0A5B8U469"/>
<feature type="transmembrane region" description="Helical" evidence="1">
    <location>
        <begin position="89"/>
        <end position="110"/>
    </location>
</feature>
<dbReference type="Gene3D" id="3.30.70.1450">
    <property type="entry name" value="Regulator of K+ conductance, C-terminal domain"/>
    <property type="match status" value="1"/>
</dbReference>
<dbReference type="PROSITE" id="PS51202">
    <property type="entry name" value="RCK_C"/>
    <property type="match status" value="1"/>
</dbReference>
<dbReference type="SUPFAM" id="SSF116726">
    <property type="entry name" value="TrkA C-terminal domain-like"/>
    <property type="match status" value="1"/>
</dbReference>
<feature type="domain" description="RCK C-terminal" evidence="3">
    <location>
        <begin position="257"/>
        <end position="338"/>
    </location>
</feature>
<dbReference type="PANTHER" id="PTHR43833:SF9">
    <property type="entry name" value="POTASSIUM CHANNEL PROTEIN YUGO-RELATED"/>
    <property type="match status" value="1"/>
</dbReference>
<dbReference type="PANTHER" id="PTHR43833">
    <property type="entry name" value="POTASSIUM CHANNEL PROTEIN 2-RELATED-RELATED"/>
    <property type="match status" value="1"/>
</dbReference>
<feature type="domain" description="RCK N-terminal" evidence="2">
    <location>
        <begin position="122"/>
        <end position="239"/>
    </location>
</feature>
<dbReference type="SUPFAM" id="SSF51735">
    <property type="entry name" value="NAD(P)-binding Rossmann-fold domains"/>
    <property type="match status" value="1"/>
</dbReference>
<name>A0A5B8U469_9ACTN</name>
<proteinExistence type="predicted"/>
<keyword evidence="1" id="KW-1133">Transmembrane helix</keyword>
<dbReference type="KEGG" id="bsol:FSW04_10105"/>
<dbReference type="EMBL" id="CP042430">
    <property type="protein sequence ID" value="QEC47886.1"/>
    <property type="molecule type" value="Genomic_DNA"/>
</dbReference>
<evidence type="ECO:0000313" key="5">
    <source>
        <dbReference type="Proteomes" id="UP000321805"/>
    </source>
</evidence>
<evidence type="ECO:0008006" key="6">
    <source>
        <dbReference type="Google" id="ProtNLM"/>
    </source>
</evidence>
<dbReference type="InterPro" id="IPR003148">
    <property type="entry name" value="RCK_N"/>
</dbReference>
<dbReference type="SUPFAM" id="SSF81324">
    <property type="entry name" value="Voltage-gated potassium channels"/>
    <property type="match status" value="1"/>
</dbReference>
<evidence type="ECO:0000256" key="1">
    <source>
        <dbReference type="SAM" id="Phobius"/>
    </source>
</evidence>
<keyword evidence="1" id="KW-0812">Transmembrane</keyword>
<keyword evidence="1" id="KW-0472">Membrane</keyword>
<evidence type="ECO:0000313" key="4">
    <source>
        <dbReference type="EMBL" id="QEC47886.1"/>
    </source>
</evidence>
<evidence type="ECO:0000259" key="2">
    <source>
        <dbReference type="PROSITE" id="PS51201"/>
    </source>
</evidence>